<dbReference type="Proteomes" id="UP000807785">
    <property type="component" value="Unassembled WGS sequence"/>
</dbReference>
<evidence type="ECO:0000313" key="19">
    <source>
        <dbReference type="EMBL" id="MBK6974870.1"/>
    </source>
</evidence>
<evidence type="ECO:0000256" key="15">
    <source>
        <dbReference type="SAM" id="SignalP"/>
    </source>
</evidence>
<feature type="signal peptide" evidence="15">
    <location>
        <begin position="1"/>
        <end position="25"/>
    </location>
</feature>
<accession>A0A9D7E8P2</accession>
<evidence type="ECO:0000256" key="11">
    <source>
        <dbReference type="ARBA" id="ARBA00023136"/>
    </source>
</evidence>
<dbReference type="GO" id="GO:0009279">
    <property type="term" value="C:cell outer membrane"/>
    <property type="evidence" value="ECO:0007669"/>
    <property type="project" value="UniProtKB-SubCell"/>
</dbReference>
<keyword evidence="4" id="KW-1134">Transmembrane beta strand</keyword>
<dbReference type="InterPro" id="IPR019554">
    <property type="entry name" value="Soluble_ligand-bd"/>
</dbReference>
<evidence type="ECO:0000256" key="14">
    <source>
        <dbReference type="ARBA" id="ARBA00023288"/>
    </source>
</evidence>
<comment type="caution">
    <text evidence="19">The sequence shown here is derived from an EMBL/GenBank/DDBJ whole genome shotgun (WGS) entry which is preliminary data.</text>
</comment>
<dbReference type="InterPro" id="IPR017478">
    <property type="entry name" value="Polysacc_export_EpsE"/>
</dbReference>
<keyword evidence="5" id="KW-0762">Sugar transport</keyword>
<dbReference type="Pfam" id="PF10531">
    <property type="entry name" value="SLBB"/>
    <property type="match status" value="1"/>
</dbReference>
<evidence type="ECO:0000259" key="16">
    <source>
        <dbReference type="Pfam" id="PF02563"/>
    </source>
</evidence>
<keyword evidence="8" id="KW-0625">Polysaccharide transport</keyword>
<dbReference type="Pfam" id="PF22461">
    <property type="entry name" value="SLBB_2"/>
    <property type="match status" value="1"/>
</dbReference>
<evidence type="ECO:0000256" key="9">
    <source>
        <dbReference type="ARBA" id="ARBA00023065"/>
    </source>
</evidence>
<evidence type="ECO:0000259" key="18">
    <source>
        <dbReference type="Pfam" id="PF22461"/>
    </source>
</evidence>
<evidence type="ECO:0000256" key="8">
    <source>
        <dbReference type="ARBA" id="ARBA00023047"/>
    </source>
</evidence>
<dbReference type="PANTHER" id="PTHR33619:SF3">
    <property type="entry name" value="POLYSACCHARIDE EXPORT PROTEIN GFCE-RELATED"/>
    <property type="match status" value="1"/>
</dbReference>
<dbReference type="GO" id="GO:0006811">
    <property type="term" value="P:monoatomic ion transport"/>
    <property type="evidence" value="ECO:0007669"/>
    <property type="project" value="UniProtKB-KW"/>
</dbReference>
<dbReference type="Pfam" id="PF02563">
    <property type="entry name" value="Poly_export"/>
    <property type="match status" value="1"/>
</dbReference>
<dbReference type="AlphaFoldDB" id="A0A9D7E8P2"/>
<keyword evidence="11" id="KW-0472">Membrane</keyword>
<keyword evidence="3" id="KW-0813">Transport</keyword>
<feature type="domain" description="Polysaccharide export protein N-terminal" evidence="16">
    <location>
        <begin position="28"/>
        <end position="101"/>
    </location>
</feature>
<evidence type="ECO:0000256" key="10">
    <source>
        <dbReference type="ARBA" id="ARBA00023114"/>
    </source>
</evidence>
<sequence length="270" mass="29117">MRKCIKSLAAILVWLQWIAVGAAFAADNKAEYVLGPGDVIRITVFQNPDLTLETRVSENGAISFPLIGQVPVGGLNVSEAEKKISKALRDGGFVLQPQVNILPLTIRGNQVSVLGQVNRPGRYPLDVLNAKVTDILAMAGGITQGGADTLILTGTRNGKLIRQVIDLPSIFLGNRPDLDLPIAGGDTIYVHRAPVFYIYGEVQRPGAYRVERDMTLMQALAQGGGLTIRGTQRGIQVHRRDDKGAVQQIAPDMAAPVKADDVIFVKESIF</sequence>
<name>A0A9D7E8P2_9PROT</name>
<reference evidence="19" key="1">
    <citation type="submission" date="2020-10" db="EMBL/GenBank/DDBJ databases">
        <title>Connecting structure to function with the recovery of over 1000 high-quality activated sludge metagenome-assembled genomes encoding full-length rRNA genes using long-read sequencing.</title>
        <authorList>
            <person name="Singleton C.M."/>
            <person name="Petriglieri F."/>
            <person name="Kristensen J.M."/>
            <person name="Kirkegaard R.H."/>
            <person name="Michaelsen T.Y."/>
            <person name="Andersen M.H."/>
            <person name="Karst S.M."/>
            <person name="Dueholm M.S."/>
            <person name="Nielsen P.H."/>
            <person name="Albertsen M."/>
        </authorList>
    </citation>
    <scope>NUCLEOTIDE SEQUENCE</scope>
    <source>
        <strain evidence="19">Bjer_18-Q3-R1-45_BAT3C.347</strain>
    </source>
</reference>
<dbReference type="GO" id="GO:0015288">
    <property type="term" value="F:porin activity"/>
    <property type="evidence" value="ECO:0007669"/>
    <property type="project" value="UniProtKB-KW"/>
</dbReference>
<dbReference type="GO" id="GO:0015159">
    <property type="term" value="F:polysaccharide transmembrane transporter activity"/>
    <property type="evidence" value="ECO:0007669"/>
    <property type="project" value="InterPro"/>
</dbReference>
<evidence type="ECO:0000256" key="1">
    <source>
        <dbReference type="ARBA" id="ARBA00004571"/>
    </source>
</evidence>
<dbReference type="Gene3D" id="3.10.560.10">
    <property type="entry name" value="Outer membrane lipoprotein wza domain like"/>
    <property type="match status" value="2"/>
</dbReference>
<keyword evidence="12" id="KW-0564">Palmitate</keyword>
<feature type="chain" id="PRO_5038560241" evidence="15">
    <location>
        <begin position="26"/>
        <end position="270"/>
    </location>
</feature>
<evidence type="ECO:0000259" key="17">
    <source>
        <dbReference type="Pfam" id="PF10531"/>
    </source>
</evidence>
<gene>
    <name evidence="19" type="primary">epsE</name>
    <name evidence="19" type="ORF">IPH26_18725</name>
</gene>
<evidence type="ECO:0000313" key="20">
    <source>
        <dbReference type="Proteomes" id="UP000807785"/>
    </source>
</evidence>
<evidence type="ECO:0000256" key="5">
    <source>
        <dbReference type="ARBA" id="ARBA00022597"/>
    </source>
</evidence>
<comment type="subcellular location">
    <subcellularLocation>
        <location evidence="1">Cell outer membrane</location>
        <topology evidence="1">Multi-pass membrane protein</topology>
    </subcellularLocation>
</comment>
<keyword evidence="10" id="KW-0626">Porin</keyword>
<evidence type="ECO:0000256" key="12">
    <source>
        <dbReference type="ARBA" id="ARBA00023139"/>
    </source>
</evidence>
<evidence type="ECO:0000256" key="7">
    <source>
        <dbReference type="ARBA" id="ARBA00022729"/>
    </source>
</evidence>
<feature type="domain" description="SLBB" evidence="18">
    <location>
        <begin position="110"/>
        <end position="190"/>
    </location>
</feature>
<evidence type="ECO:0000256" key="13">
    <source>
        <dbReference type="ARBA" id="ARBA00023237"/>
    </source>
</evidence>
<evidence type="ECO:0000256" key="6">
    <source>
        <dbReference type="ARBA" id="ARBA00022692"/>
    </source>
</evidence>
<dbReference type="EMBL" id="JADJEV010000005">
    <property type="protein sequence ID" value="MBK6974870.1"/>
    <property type="molecule type" value="Genomic_DNA"/>
</dbReference>
<evidence type="ECO:0000256" key="2">
    <source>
        <dbReference type="ARBA" id="ARBA00009450"/>
    </source>
</evidence>
<comment type="similarity">
    <text evidence="2">Belongs to the BexD/CtrA/VexA family.</text>
</comment>
<dbReference type="NCBIfam" id="TIGR03028">
    <property type="entry name" value="EpsE"/>
    <property type="match status" value="1"/>
</dbReference>
<evidence type="ECO:0000256" key="4">
    <source>
        <dbReference type="ARBA" id="ARBA00022452"/>
    </source>
</evidence>
<proteinExistence type="inferred from homology"/>
<keyword evidence="9" id="KW-0406">Ion transport</keyword>
<dbReference type="InterPro" id="IPR003715">
    <property type="entry name" value="Poly_export_N"/>
</dbReference>
<keyword evidence="14" id="KW-0449">Lipoprotein</keyword>
<dbReference type="GO" id="GO:0046930">
    <property type="term" value="C:pore complex"/>
    <property type="evidence" value="ECO:0007669"/>
    <property type="project" value="UniProtKB-KW"/>
</dbReference>
<keyword evidence="7 15" id="KW-0732">Signal</keyword>
<evidence type="ECO:0000256" key="3">
    <source>
        <dbReference type="ARBA" id="ARBA00022448"/>
    </source>
</evidence>
<protein>
    <submittedName>
        <fullName evidence="19">Polysaccharide export protein EpsE</fullName>
    </submittedName>
</protein>
<dbReference type="Gene3D" id="3.30.1950.10">
    <property type="entry name" value="wza like domain"/>
    <property type="match status" value="1"/>
</dbReference>
<dbReference type="PANTHER" id="PTHR33619">
    <property type="entry name" value="POLYSACCHARIDE EXPORT PROTEIN GFCE-RELATED"/>
    <property type="match status" value="1"/>
</dbReference>
<organism evidence="19 20">
    <name type="scientific">Candidatus Methylophosphatis roskildensis</name>
    <dbReference type="NCBI Taxonomy" id="2899263"/>
    <lineage>
        <taxon>Bacteria</taxon>
        <taxon>Pseudomonadati</taxon>
        <taxon>Pseudomonadota</taxon>
        <taxon>Betaproteobacteria</taxon>
        <taxon>Nitrosomonadales</taxon>
        <taxon>Sterolibacteriaceae</taxon>
        <taxon>Candidatus Methylophosphatis</taxon>
    </lineage>
</organism>
<keyword evidence="13" id="KW-0998">Cell outer membrane</keyword>
<keyword evidence="6" id="KW-0812">Transmembrane</keyword>
<feature type="domain" description="Soluble ligand binding" evidence="17">
    <location>
        <begin position="195"/>
        <end position="249"/>
    </location>
</feature>
<dbReference type="InterPro" id="IPR054765">
    <property type="entry name" value="SLBB_dom"/>
</dbReference>
<dbReference type="InterPro" id="IPR049712">
    <property type="entry name" value="Poly_export"/>
</dbReference>